<sequence>MATLAPMKEEDGRRPRPRPVGFRSIAGERSPVALSALIEGEIIPRLMVAHHAATPAVAPGTAHEIDARDIAALAPMTLEVEADVLLAHVQGLMTRGISIDSVLIDLLAPTARLLGEWWEADRCDFVEVTMGLWRLQEVVHEICDGAPPTLRAAPRPKALFAAMPGDQHSFGAVIVDELFRRNGWSTDRWIGEAAAGLQERVRMHRFDLIGLTISCDCHIAALPPLIADLRTVSRNPKVSVMVGGRVFVEDPSLATSVGADGTARDARLALSVATHLVRARAGEVADAD</sequence>
<dbReference type="InterPro" id="IPR036724">
    <property type="entry name" value="Cobalamin-bd_sf"/>
</dbReference>
<dbReference type="GO" id="GO:0046872">
    <property type="term" value="F:metal ion binding"/>
    <property type="evidence" value="ECO:0007669"/>
    <property type="project" value="InterPro"/>
</dbReference>
<comment type="caution">
    <text evidence="3">The sequence shown here is derived from an EMBL/GenBank/DDBJ whole genome shotgun (WGS) entry which is preliminary data.</text>
</comment>
<evidence type="ECO:0000313" key="3">
    <source>
        <dbReference type="EMBL" id="PCD03646.1"/>
    </source>
</evidence>
<dbReference type="InterPro" id="IPR006158">
    <property type="entry name" value="Cobalamin-bd"/>
</dbReference>
<dbReference type="RefSeq" id="WP_096342050.1">
    <property type="nucleotide sequence ID" value="NZ_NWMW01000001.1"/>
</dbReference>
<evidence type="ECO:0000313" key="4">
    <source>
        <dbReference type="Proteomes" id="UP000218366"/>
    </source>
</evidence>
<evidence type="ECO:0000259" key="2">
    <source>
        <dbReference type="PROSITE" id="PS51332"/>
    </source>
</evidence>
<accession>A0A2A4B7M3</accession>
<feature type="region of interest" description="Disordered" evidence="1">
    <location>
        <begin position="1"/>
        <end position="22"/>
    </location>
</feature>
<gene>
    <name evidence="3" type="ORF">COC42_04610</name>
</gene>
<protein>
    <submittedName>
        <fullName evidence="3">Cobalamin-binding protein</fullName>
    </submittedName>
</protein>
<dbReference type="Proteomes" id="UP000218366">
    <property type="component" value="Unassembled WGS sequence"/>
</dbReference>
<reference evidence="3 4" key="1">
    <citation type="submission" date="2017-09" db="EMBL/GenBank/DDBJ databases">
        <title>Sphingomonas spermidinifaciens 9NM-10, whole genome shotgun sequence.</title>
        <authorList>
            <person name="Feng G."/>
            <person name="Zhu H."/>
        </authorList>
    </citation>
    <scope>NUCLEOTIDE SEQUENCE [LARGE SCALE GENOMIC DNA]</scope>
    <source>
        <strain evidence="3 4">9NM-10</strain>
    </source>
</reference>
<name>A0A2A4B7M3_9SPHN</name>
<keyword evidence="4" id="KW-1185">Reference proteome</keyword>
<dbReference type="SUPFAM" id="SSF52242">
    <property type="entry name" value="Cobalamin (vitamin B12)-binding domain"/>
    <property type="match status" value="1"/>
</dbReference>
<dbReference type="Pfam" id="PF02310">
    <property type="entry name" value="B12-binding"/>
    <property type="match status" value="1"/>
</dbReference>
<evidence type="ECO:0000256" key="1">
    <source>
        <dbReference type="SAM" id="MobiDB-lite"/>
    </source>
</evidence>
<dbReference type="CDD" id="cd02065">
    <property type="entry name" value="B12-binding_like"/>
    <property type="match status" value="1"/>
</dbReference>
<feature type="domain" description="B12-binding" evidence="2">
    <location>
        <begin position="155"/>
        <end position="287"/>
    </location>
</feature>
<organism evidence="3 4">
    <name type="scientific">Sphingomonas spermidinifaciens</name>
    <dbReference type="NCBI Taxonomy" id="1141889"/>
    <lineage>
        <taxon>Bacteria</taxon>
        <taxon>Pseudomonadati</taxon>
        <taxon>Pseudomonadota</taxon>
        <taxon>Alphaproteobacteria</taxon>
        <taxon>Sphingomonadales</taxon>
        <taxon>Sphingomonadaceae</taxon>
        <taxon>Sphingomonas</taxon>
    </lineage>
</organism>
<dbReference type="GO" id="GO:0031419">
    <property type="term" value="F:cobalamin binding"/>
    <property type="evidence" value="ECO:0007669"/>
    <property type="project" value="InterPro"/>
</dbReference>
<dbReference type="OrthoDB" id="5498228at2"/>
<dbReference type="EMBL" id="NWMW01000001">
    <property type="protein sequence ID" value="PCD03646.1"/>
    <property type="molecule type" value="Genomic_DNA"/>
</dbReference>
<proteinExistence type="predicted"/>
<dbReference type="Gene3D" id="3.40.50.280">
    <property type="entry name" value="Cobalamin-binding domain"/>
    <property type="match status" value="1"/>
</dbReference>
<dbReference type="PROSITE" id="PS51332">
    <property type="entry name" value="B12_BINDING"/>
    <property type="match status" value="1"/>
</dbReference>
<dbReference type="AlphaFoldDB" id="A0A2A4B7M3"/>